<dbReference type="Gramene" id="KCW67823">
    <property type="protein sequence ID" value="KCW67823"/>
    <property type="gene ID" value="EUGRSUZ_F01553"/>
</dbReference>
<organism evidence="15">
    <name type="scientific">Eucalyptus grandis</name>
    <name type="common">Flooded gum</name>
    <dbReference type="NCBI Taxonomy" id="71139"/>
    <lineage>
        <taxon>Eukaryota</taxon>
        <taxon>Viridiplantae</taxon>
        <taxon>Streptophyta</taxon>
        <taxon>Embryophyta</taxon>
        <taxon>Tracheophyta</taxon>
        <taxon>Spermatophyta</taxon>
        <taxon>Magnoliopsida</taxon>
        <taxon>eudicotyledons</taxon>
        <taxon>Gunneridae</taxon>
        <taxon>Pentapetalae</taxon>
        <taxon>rosids</taxon>
        <taxon>malvids</taxon>
        <taxon>Myrtales</taxon>
        <taxon>Myrtaceae</taxon>
        <taxon>Myrtoideae</taxon>
        <taxon>Eucalypteae</taxon>
        <taxon>Eucalyptus</taxon>
    </lineage>
</organism>
<dbReference type="GO" id="GO:0005506">
    <property type="term" value="F:iron ion binding"/>
    <property type="evidence" value="ECO:0007669"/>
    <property type="project" value="InterPro"/>
</dbReference>
<evidence type="ECO:0000256" key="3">
    <source>
        <dbReference type="ARBA" id="ARBA00010617"/>
    </source>
</evidence>
<dbReference type="GO" id="GO:0016705">
    <property type="term" value="F:oxidoreductase activity, acting on paired donors, with incorporation or reduction of molecular oxygen"/>
    <property type="evidence" value="ECO:0007669"/>
    <property type="project" value="InterPro"/>
</dbReference>
<dbReference type="Gene3D" id="1.10.630.10">
    <property type="entry name" value="Cytochrome P450"/>
    <property type="match status" value="1"/>
</dbReference>
<accession>A0A059BNZ0</accession>
<dbReference type="PANTHER" id="PTHR24282:SF211">
    <property type="entry name" value="CYTOCHROME P450-RELATED"/>
    <property type="match status" value="1"/>
</dbReference>
<evidence type="ECO:0000256" key="9">
    <source>
        <dbReference type="ARBA" id="ARBA00023004"/>
    </source>
</evidence>
<dbReference type="InParanoid" id="A0A059BNZ0"/>
<dbReference type="GO" id="GO:0016020">
    <property type="term" value="C:membrane"/>
    <property type="evidence" value="ECO:0007669"/>
    <property type="project" value="UniProtKB-SubCell"/>
</dbReference>
<evidence type="ECO:0000256" key="13">
    <source>
        <dbReference type="RuleBase" id="RU000461"/>
    </source>
</evidence>
<dbReference type="InterPro" id="IPR017972">
    <property type="entry name" value="Cyt_P450_CS"/>
</dbReference>
<comment type="subcellular location">
    <subcellularLocation>
        <location evidence="2">Membrane</location>
        <topology evidence="2">Single-pass membrane protein</topology>
    </subcellularLocation>
</comment>
<name>A0A059BNZ0_EUCGR</name>
<dbReference type="PANTHER" id="PTHR24282">
    <property type="entry name" value="CYTOCHROME P450 FAMILY MEMBER"/>
    <property type="match status" value="1"/>
</dbReference>
<dbReference type="InterPro" id="IPR036396">
    <property type="entry name" value="Cyt_P450_sf"/>
</dbReference>
<evidence type="ECO:0000256" key="7">
    <source>
        <dbReference type="ARBA" id="ARBA00022989"/>
    </source>
</evidence>
<evidence type="ECO:0000256" key="10">
    <source>
        <dbReference type="ARBA" id="ARBA00023033"/>
    </source>
</evidence>
<keyword evidence="7" id="KW-1133">Transmembrane helix</keyword>
<keyword evidence="10 13" id="KW-0503">Monooxygenase</keyword>
<proteinExistence type="inferred from homology"/>
<dbReference type="EMBL" id="KK198758">
    <property type="protein sequence ID" value="KCW67823.1"/>
    <property type="molecule type" value="Genomic_DNA"/>
</dbReference>
<dbReference type="PRINTS" id="PR00463">
    <property type="entry name" value="EP450I"/>
</dbReference>
<keyword evidence="8 13" id="KW-0560">Oxidoreductase</keyword>
<dbReference type="PROSITE" id="PS00086">
    <property type="entry name" value="CYTOCHROME_P450"/>
    <property type="match status" value="1"/>
</dbReference>
<dbReference type="PRINTS" id="PR00385">
    <property type="entry name" value="P450"/>
</dbReference>
<keyword evidence="4 12" id="KW-0349">Heme</keyword>
<keyword evidence="9 12" id="KW-0408">Iron</keyword>
<dbReference type="FunCoup" id="A0A059BNZ0">
    <property type="interactions" value="561"/>
</dbReference>
<evidence type="ECO:0008006" key="16">
    <source>
        <dbReference type="Google" id="ProtNLM"/>
    </source>
</evidence>
<sequence length="499" mass="57255">MPWLLVSVLLLILILLSKFTYSNLFTPLKLQRHFTKQGVRGPGYRPILGNTAEINHLFAEAQSKPMPFDHRFLHRVAPFYYDWSLKYGRTFVYWFGSRPRLGISDPDMVKEVLTNTGRSYDQIKFNPQARELFGQGIFGLVGEKWAVHRRIANQAFTMERVKGWIPEIVASAAKMLETWDEMRGGREEFEVEVLKELNGLSADVISRTAFGSSSEEGKRIFALQEQQLHLFTQAHQNIYIPGFRFLPTRKNRQRWRLEKEIRQAVRKLIENNLKSRENLSNFLALLTSSHEGERLGVEEVIDECKTFYFAGKGTTATLLTWALLLLAKHQEWQDKAREEVIRVCGKTGLPAAENLNELKTVTMVLNETLRLYSPAVTVTRQTLKDVHLGDLQIPAKTELYLAFSTVHRDPEIWGEDADEFNPERFMKPRKHLAAFLGFGLGPRTCVGQNLAMVEAKVVLAMLVRRFAFEVSPSYVHAPMVLVTLQPQYGAPIIVRRTHI</sequence>
<protein>
    <recommendedName>
        <fullName evidence="16">Cytochrome P450</fullName>
    </recommendedName>
</protein>
<evidence type="ECO:0000256" key="2">
    <source>
        <dbReference type="ARBA" id="ARBA00004167"/>
    </source>
</evidence>
<evidence type="ECO:0000256" key="14">
    <source>
        <dbReference type="SAM" id="SignalP"/>
    </source>
</evidence>
<dbReference type="SUPFAM" id="SSF48264">
    <property type="entry name" value="Cytochrome P450"/>
    <property type="match status" value="1"/>
</dbReference>
<evidence type="ECO:0000256" key="12">
    <source>
        <dbReference type="PIRSR" id="PIRSR602401-1"/>
    </source>
</evidence>
<reference evidence="15" key="1">
    <citation type="submission" date="2013-07" db="EMBL/GenBank/DDBJ databases">
        <title>The genome of Eucalyptus grandis.</title>
        <authorList>
            <person name="Schmutz J."/>
            <person name="Hayes R."/>
            <person name="Myburg A."/>
            <person name="Tuskan G."/>
            <person name="Grattapaglia D."/>
            <person name="Rokhsar D.S."/>
        </authorList>
    </citation>
    <scope>NUCLEOTIDE SEQUENCE</scope>
    <source>
        <tissue evidence="15">Leaf extractions</tissue>
    </source>
</reference>
<dbReference type="KEGG" id="egr:104448740"/>
<dbReference type="AlphaFoldDB" id="A0A059BNZ0"/>
<dbReference type="GO" id="GO:0004497">
    <property type="term" value="F:monooxygenase activity"/>
    <property type="evidence" value="ECO:0000318"/>
    <property type="project" value="GO_Central"/>
</dbReference>
<dbReference type="InterPro" id="IPR002401">
    <property type="entry name" value="Cyt_P450_E_grp-I"/>
</dbReference>
<evidence type="ECO:0000256" key="4">
    <source>
        <dbReference type="ARBA" id="ARBA00022617"/>
    </source>
</evidence>
<dbReference type="OMA" id="LAMTTVY"/>
<gene>
    <name evidence="15" type="ORF">EUGRSUZ_F01553</name>
</gene>
<evidence type="ECO:0000256" key="5">
    <source>
        <dbReference type="ARBA" id="ARBA00022692"/>
    </source>
</evidence>
<evidence type="ECO:0000256" key="8">
    <source>
        <dbReference type="ARBA" id="ARBA00023002"/>
    </source>
</evidence>
<keyword evidence="6 12" id="KW-0479">Metal-binding</keyword>
<evidence type="ECO:0000256" key="1">
    <source>
        <dbReference type="ARBA" id="ARBA00001971"/>
    </source>
</evidence>
<evidence type="ECO:0000313" key="15">
    <source>
        <dbReference type="EMBL" id="KCW67823.1"/>
    </source>
</evidence>
<keyword evidence="5" id="KW-0812">Transmembrane</keyword>
<comment type="similarity">
    <text evidence="3 13">Belongs to the cytochrome P450 family.</text>
</comment>
<feature type="signal peptide" evidence="14">
    <location>
        <begin position="1"/>
        <end position="22"/>
    </location>
</feature>
<dbReference type="STRING" id="71139.A0A059BNZ0"/>
<feature type="chain" id="PRO_5001568448" description="Cytochrome P450" evidence="14">
    <location>
        <begin position="23"/>
        <end position="499"/>
    </location>
</feature>
<dbReference type="eggNOG" id="KOG0157">
    <property type="taxonomic scope" value="Eukaryota"/>
</dbReference>
<dbReference type="GO" id="GO:0020037">
    <property type="term" value="F:heme binding"/>
    <property type="evidence" value="ECO:0007669"/>
    <property type="project" value="InterPro"/>
</dbReference>
<evidence type="ECO:0000256" key="11">
    <source>
        <dbReference type="ARBA" id="ARBA00023136"/>
    </source>
</evidence>
<feature type="binding site" description="axial binding residue" evidence="12">
    <location>
        <position position="445"/>
    </location>
    <ligand>
        <name>heme</name>
        <dbReference type="ChEBI" id="CHEBI:30413"/>
    </ligand>
    <ligandPart>
        <name>Fe</name>
        <dbReference type="ChEBI" id="CHEBI:18248"/>
    </ligandPart>
</feature>
<evidence type="ECO:0000256" key="6">
    <source>
        <dbReference type="ARBA" id="ARBA00022723"/>
    </source>
</evidence>
<keyword evidence="14" id="KW-0732">Signal</keyword>
<dbReference type="InterPro" id="IPR050665">
    <property type="entry name" value="Cytochrome_P450_Monooxygen"/>
</dbReference>
<dbReference type="Pfam" id="PF00067">
    <property type="entry name" value="p450"/>
    <property type="match status" value="1"/>
</dbReference>
<dbReference type="OrthoDB" id="1470350at2759"/>
<keyword evidence="11" id="KW-0472">Membrane</keyword>
<dbReference type="InterPro" id="IPR001128">
    <property type="entry name" value="Cyt_P450"/>
</dbReference>
<comment type="cofactor">
    <cofactor evidence="1 12">
        <name>heme</name>
        <dbReference type="ChEBI" id="CHEBI:30413"/>
    </cofactor>
</comment>